<organism evidence="4 5">
    <name type="scientific">Flavobacterium chilense</name>
    <dbReference type="NCBI Taxonomy" id="946677"/>
    <lineage>
        <taxon>Bacteria</taxon>
        <taxon>Pseudomonadati</taxon>
        <taxon>Bacteroidota</taxon>
        <taxon>Flavobacteriia</taxon>
        <taxon>Flavobacteriales</taxon>
        <taxon>Flavobacteriaceae</taxon>
        <taxon>Flavobacterium</taxon>
    </lineage>
</organism>
<dbReference type="Proteomes" id="UP000184028">
    <property type="component" value="Unassembled WGS sequence"/>
</dbReference>
<dbReference type="STRING" id="946677.SAMN05444484_1081"/>
<protein>
    <submittedName>
        <fullName evidence="4">Uncharacterized protein</fullName>
    </submittedName>
</protein>
<dbReference type="RefSeq" id="WP_143155071.1">
    <property type="nucleotide sequence ID" value="NZ_FRBT01000008.1"/>
</dbReference>
<dbReference type="InterPro" id="IPR036179">
    <property type="entry name" value="Ig-like_dom_sf"/>
</dbReference>
<sequence length="2440" mass="254718">MKKQYFILLALFLLVSLNTRATTHYHTESKKDWSDPKHWTTGKKDVESVYAMLSKHNSTLFFETTVGPTISVVTSTTGCINGGIIDVTVSGATGPVQYALLGGPSTYTIPGPGSSFPGLANGTYTVQVWDDNTNGTPITQSVTINYSYTSISISSVVPTYDNLTTPVCGPRGILIVNATGGNAPLSYSLINKTTGALVMGPQSSNRFTSVPVGTYSVEVKDACGNTMTSAAGGITVTNYDDVSTGTSLSATILSTGSPSPNVYFRENSGCDMMTVTPTPGITVFSCTMKNASGKILNIYQKDIEYRVGTPDGNWSAWVASDMPASVPFTLTTNANVDFTFQFRNGCDHFVTATATYSYKAFNGLTGSMNYTYSDNCSVTNTGLQVTANNAGDNLTCMPMKIEVYDQTAGNTLLADPSFGATSYKITSTYTTGDVTGFIPGHTLKIIMTDAKGLTISGTYVVPSPVLPAFAMSPNPRNSLASNNCGFTGRLYDFNYGIGKTNTGPFPVTFTVTSGPASMVGKSVTVNNTTDKNLDGSTQITYPFGYYLPYGTYSFTLAFGDTGAGPCRTVPITNFDNTQNYKGLHLGNVTSVTNVNGCGVYDLNIPYYYTDMAGNPVPASSSTADGVWISLIDASGTVVKRQSQNSINYLWTNINPGTYTIRIAPAKGQYVDPNCYSDSQTITIDRYSLPVVDVQHSGGLVCSGVTKGNLTVVATGTSAPLQYAYKKKGDPDTSYSAFQASNVFPALTAGVVYTVAVKDQCNNTVTQDLTVSIAETISLLSVEGATSGSVCSGGSVKLKTIPIGPVTNYQWTLPDGTIQQGAALDHIDITNFTTTNNGSYTVEATSAAGCSVTSTIALTVATDLNLVVANPAAVCAGTTVNLANAVSGVASYIYYAADQTTVLASAMVTPATTTDYYVQGTSASGCILPKQKITVTVNPVPALVITNPATVTSGTTVNLTVAAITAGSTNIATLDYYTDAACTIPVTTPSAVTITGNKTYYIKATATGGCTDIKPVAITAVGPSITVAGTNGTCASDCSVTASTSWTVDPLVAQYKLTNTTTGVSVGPVTGPTANIFDNLIPGTYTVTIYDGTTGAAGLTSAPVTVTSPYKQLKLTPITVSGGTGCGGAGTITYGSTLGKQPVDYWIVNSGGTTIASETNSLGTVTFTGVPPGTYTAYAKDACNTTVWEDNVKVTGLDLSALGSVKIRNAQTYFGRGSDCNHMALDLWAITPYIELYKADGVTPITADTSKLTYILDFTTGSPAVTTSYTILPPGDTSLDVAYTPFTPTQYRIRILNPCTGTYINSAWVNIQNPAISVTTDSYASPDMCASGGLALMVQWNTRPCFPITNITVTDANDPSKVYTFPDWTDSTQGTYALPGVPAGTYYITAKDAIGHLYNITATSPGGKYKYKPVTQDVQTQISQGCTLGKVNISITGVIGAGPFPITYTITSAPAALSPIPAPYVQTSSTGVYGYTTIFKDLPAGNYTLNVAYGDGAGGICRNQTITGNVVAPIVSYELDKLWYTGCASGSNHAIYGSITGVDGNGKVFHTYDTDNGPGMTDNIFANAHAEIISGPPAYTGPTGKDSEVMMPQDGTQFSFPALSSTGTPLYTLPAGTYKIGVYPEYFMYNDRECLSSGYPIEKTITIVDGGTLTLDKTNSGGVVCSGTTGTLIVNAIGAGPFTYQYKPKGSATYSAAQTSNEFPGLTAGDYDVKIIGACISIEETLTMLSTSATSLLTITPAPAVCEGQQAVISVAPIGPINSIVWTLNGTPFTAGLDATSTTLTIPSFTSANAGTYAITVTSAAGCNFTSTLAVTLDTPPTTPTISTTGSVPTCIGGTATMAATPAGGKWSSSNSAVLSIDSITGFATALTVGNANIIYTASSAGGGCTATATLPVTVGSCTATLADLDVFDVSACPNTSAALTATSTTVSSPIFTWYSNASLTTIAGTSTNTTSFIAPVSSAALTYFVTVQGTGILENKAAAKQVNVYLSNACGIINPDQCATTGSLLYKEDFGGNNSSDPLVKSSGIAQVVGLSYVNATQIANAISGGIYPNDGHPDDGQYIITKIAGENHPAWIHNIDDHTSFGDPTKGYSLQINADYPPAQFYQANLGKLCSGTKLYFSTWIANVYKNNNTIKPNLTFVLENPVDGSVVTKYYTGDIPANNAKWVQYGFNFTVPVDMDDLRLRIINNVSGGTGNDFALDDIEIHACTPPVTISGLAAKYCEDDKLSLTASYVDDGTFGSTPSYQWYYSPTNDLTSWDSWTAVSGANTAVLNQSSVQEGFYRVVVGAPTNIASRKFNCLASSLPAAVKVNKPAGISDLTVSDVTICKGSTATLEAATTNIENPIFNWYNDAVATVALYTGAKYSPAVTSTKDYYVTVQGTDFCESPRKKVTVTVNDCTAFTTVKTVADANNNGKAEANENLTYTITVKNTGSATINT</sequence>
<evidence type="ECO:0000256" key="1">
    <source>
        <dbReference type="SAM" id="SignalP"/>
    </source>
</evidence>
<feature type="signal peptide" evidence="1">
    <location>
        <begin position="1"/>
        <end position="21"/>
    </location>
</feature>
<evidence type="ECO:0000313" key="4">
    <source>
        <dbReference type="EMBL" id="SHM65567.1"/>
    </source>
</evidence>
<gene>
    <name evidence="4" type="ORF">SAMN05444484_1081</name>
</gene>
<feature type="domain" description="Ig-like" evidence="2">
    <location>
        <begin position="2324"/>
        <end position="2398"/>
    </location>
</feature>
<dbReference type="Pfam" id="PF25354">
    <property type="entry name" value="Ig_NUP210_16th"/>
    <property type="match status" value="1"/>
</dbReference>
<evidence type="ECO:0000313" key="5">
    <source>
        <dbReference type="Proteomes" id="UP000184028"/>
    </source>
</evidence>
<feature type="domain" description="Ig-like" evidence="2">
    <location>
        <begin position="867"/>
        <end position="938"/>
    </location>
</feature>
<dbReference type="InterPro" id="IPR044023">
    <property type="entry name" value="Ig_7"/>
</dbReference>
<name>A0A1M7KJH9_9FLAO</name>
<dbReference type="InterPro" id="IPR057586">
    <property type="entry name" value="Ig_NUP210_16th"/>
</dbReference>
<keyword evidence="5" id="KW-1185">Reference proteome</keyword>
<feature type="chain" id="PRO_5011957963" evidence="1">
    <location>
        <begin position="22"/>
        <end position="2440"/>
    </location>
</feature>
<dbReference type="Gene3D" id="2.60.40.10">
    <property type="entry name" value="Immunoglobulins"/>
    <property type="match status" value="2"/>
</dbReference>
<accession>A0A1M7KJH9</accession>
<dbReference type="Pfam" id="PF19081">
    <property type="entry name" value="Ig_7"/>
    <property type="match status" value="2"/>
</dbReference>
<proteinExistence type="predicted"/>
<evidence type="ECO:0000259" key="2">
    <source>
        <dbReference type="Pfam" id="PF19081"/>
    </source>
</evidence>
<dbReference type="SUPFAM" id="SSF48726">
    <property type="entry name" value="Immunoglobulin"/>
    <property type="match status" value="2"/>
</dbReference>
<keyword evidence="1" id="KW-0732">Signal</keyword>
<dbReference type="EMBL" id="FRBT01000008">
    <property type="protein sequence ID" value="SHM65567.1"/>
    <property type="molecule type" value="Genomic_DNA"/>
</dbReference>
<dbReference type="InterPro" id="IPR013783">
    <property type="entry name" value="Ig-like_fold"/>
</dbReference>
<feature type="non-terminal residue" evidence="4">
    <location>
        <position position="2440"/>
    </location>
</feature>
<feature type="domain" description="NUP210 Ig-like" evidence="3">
    <location>
        <begin position="1846"/>
        <end position="1882"/>
    </location>
</feature>
<reference evidence="5" key="1">
    <citation type="submission" date="2016-11" db="EMBL/GenBank/DDBJ databases">
        <authorList>
            <person name="Varghese N."/>
            <person name="Submissions S."/>
        </authorList>
    </citation>
    <scope>NUCLEOTIDE SEQUENCE [LARGE SCALE GENOMIC DNA]</scope>
    <source>
        <strain evidence="5">DSM 24724</strain>
    </source>
</reference>
<dbReference type="Gene3D" id="2.60.120.260">
    <property type="entry name" value="Galactose-binding domain-like"/>
    <property type="match status" value="1"/>
</dbReference>
<evidence type="ECO:0000259" key="3">
    <source>
        <dbReference type="Pfam" id="PF25354"/>
    </source>
</evidence>